<reference evidence="2" key="1">
    <citation type="submission" date="2019-08" db="EMBL/GenBank/DDBJ databases">
        <authorList>
            <person name="Kucharzyk K."/>
            <person name="Murdoch R.W."/>
            <person name="Higgins S."/>
            <person name="Loffler F."/>
        </authorList>
    </citation>
    <scope>NUCLEOTIDE SEQUENCE</scope>
</reference>
<proteinExistence type="predicted"/>
<comment type="caution">
    <text evidence="2">The sequence shown here is derived from an EMBL/GenBank/DDBJ whole genome shotgun (WGS) entry which is preliminary data.</text>
</comment>
<evidence type="ECO:0000256" key="1">
    <source>
        <dbReference type="SAM" id="MobiDB-lite"/>
    </source>
</evidence>
<feature type="region of interest" description="Disordered" evidence="1">
    <location>
        <begin position="1"/>
        <end position="20"/>
    </location>
</feature>
<gene>
    <name evidence="2" type="ORF">SDC9_151996</name>
</gene>
<dbReference type="AlphaFoldDB" id="A0A645EU82"/>
<sequence>MCCQGRNSRTTWPRIGVRPRPPPTITVKPVTPSTTLRCRPMSWNQVTARSSSVPEMAILNLRGRKANSGWNVVHWRMISASGRGSMISSAATPANWSVVMLRRQLPDVWMACSSTSASSARISGTSSIFGQFNCRLWRVVK</sequence>
<name>A0A645EU82_9ZZZZ</name>
<protein>
    <submittedName>
        <fullName evidence="2">Uncharacterized protein</fullName>
    </submittedName>
</protein>
<dbReference type="EMBL" id="VSSQ01050667">
    <property type="protein sequence ID" value="MPN04749.1"/>
    <property type="molecule type" value="Genomic_DNA"/>
</dbReference>
<feature type="compositionally biased region" description="Polar residues" evidence="1">
    <location>
        <begin position="1"/>
        <end position="11"/>
    </location>
</feature>
<accession>A0A645EU82</accession>
<organism evidence="2">
    <name type="scientific">bioreactor metagenome</name>
    <dbReference type="NCBI Taxonomy" id="1076179"/>
    <lineage>
        <taxon>unclassified sequences</taxon>
        <taxon>metagenomes</taxon>
        <taxon>ecological metagenomes</taxon>
    </lineage>
</organism>
<evidence type="ECO:0000313" key="2">
    <source>
        <dbReference type="EMBL" id="MPN04749.1"/>
    </source>
</evidence>